<reference evidence="1" key="1">
    <citation type="submission" date="2023-01" db="EMBL/GenBank/DDBJ databases">
        <title>Genome assembly of the deep-sea coral Lophelia pertusa.</title>
        <authorList>
            <person name="Herrera S."/>
            <person name="Cordes E."/>
        </authorList>
    </citation>
    <scope>NUCLEOTIDE SEQUENCE</scope>
    <source>
        <strain evidence="1">USNM1676648</strain>
        <tissue evidence="1">Polyp</tissue>
    </source>
</reference>
<organism evidence="1 2">
    <name type="scientific">Desmophyllum pertusum</name>
    <dbReference type="NCBI Taxonomy" id="174260"/>
    <lineage>
        <taxon>Eukaryota</taxon>
        <taxon>Metazoa</taxon>
        <taxon>Cnidaria</taxon>
        <taxon>Anthozoa</taxon>
        <taxon>Hexacorallia</taxon>
        <taxon>Scleractinia</taxon>
        <taxon>Caryophylliina</taxon>
        <taxon>Caryophylliidae</taxon>
        <taxon>Desmophyllum</taxon>
    </lineage>
</organism>
<gene>
    <name evidence="1" type="ORF">OS493_004772</name>
</gene>
<sequence length="259" mass="28643">MPCGMPSGMPCGDAIRDAMWDAIRDAMWDAIRDAMCLSALLVEPTLIFSGNLLEQIEGDSRQDYKALEFKLENGNLKHTLSGKCVQPIGAVTDGVALGLYSSCGGHQFSFTAGGSLQHVGSKKCCQYKIRAPSRSAHVLEKPVEEASFPSTFLAAHRRLCFQANNEEIVLNSKCENKRDVSLNKDHLRFNFIPSRSPLNPPGHNAHISTISRLDPEDSMVYDVTNLLGIFAASLRRMKRQCTNNYSHVLFLIADHVIFS</sequence>
<accession>A0A9W9ZID9</accession>
<comment type="caution">
    <text evidence="1">The sequence shown here is derived from an EMBL/GenBank/DDBJ whole genome shotgun (WGS) entry which is preliminary data.</text>
</comment>
<dbReference type="EMBL" id="MU826351">
    <property type="protein sequence ID" value="KAJ7381173.1"/>
    <property type="molecule type" value="Genomic_DNA"/>
</dbReference>
<protein>
    <submittedName>
        <fullName evidence="1">Uncharacterized protein</fullName>
    </submittedName>
</protein>
<name>A0A9W9ZID9_9CNID</name>
<evidence type="ECO:0000313" key="2">
    <source>
        <dbReference type="Proteomes" id="UP001163046"/>
    </source>
</evidence>
<proteinExistence type="predicted"/>
<dbReference type="Gene3D" id="2.80.10.50">
    <property type="match status" value="1"/>
</dbReference>
<evidence type="ECO:0000313" key="1">
    <source>
        <dbReference type="EMBL" id="KAJ7381173.1"/>
    </source>
</evidence>
<dbReference type="Proteomes" id="UP001163046">
    <property type="component" value="Unassembled WGS sequence"/>
</dbReference>
<keyword evidence="2" id="KW-1185">Reference proteome</keyword>
<dbReference type="AlphaFoldDB" id="A0A9W9ZID9"/>